<name>A0A2S5CFY0_9GAMM</name>
<dbReference type="CDD" id="cd02440">
    <property type="entry name" value="AdoMet_MTases"/>
    <property type="match status" value="1"/>
</dbReference>
<dbReference type="InterPro" id="IPR013216">
    <property type="entry name" value="Methyltransf_11"/>
</dbReference>
<dbReference type="RefSeq" id="WP_103975902.1">
    <property type="nucleotide sequence ID" value="NZ_PGFZ01000027.1"/>
</dbReference>
<keyword evidence="2" id="KW-0808">Transferase</keyword>
<keyword evidence="2" id="KW-0489">Methyltransferase</keyword>
<dbReference type="EC" id="2.1.1.144" evidence="2"/>
<sequence length="264" mass="29420">METISANQTDGIQAFTNERAAGYKSASTGSPLARASEITCIQHALLTAEIENANSVVEVGAGQGFVTALLLKLLPSAATLICIEPSSHMAAHLPDDHRLTKKICALTSAQIPKDSVDLIVSVAAFHHIPNKYQTFLECRSILREGGTLIIIDVNHGTEAQKWFDFVVNPHCPSRHEADFLDEDFSRVLSNRSGLRHERSYIERTPWRFDSREEMELYAQGIFCLTTNQPDIRQLINQNLTPIKNNGKYEMSWSLGVHIFTKSDI</sequence>
<reference evidence="2 3" key="1">
    <citation type="submission" date="2017-11" db="EMBL/GenBank/DDBJ databases">
        <title>Draft Genome Sequence of Methylobacter psychrotolerans Sph1T, an Obligate Methanotroph from Low-Temperature Environments.</title>
        <authorList>
            <person name="Oshkin I.Y."/>
            <person name="Miroshnikov K."/>
            <person name="Belova S.E."/>
            <person name="Korzhenkov A."/>
            <person name="Toshchakov S.V."/>
            <person name="Dedysh S.N."/>
        </authorList>
    </citation>
    <scope>NUCLEOTIDE SEQUENCE [LARGE SCALE GENOMIC DNA]</scope>
    <source>
        <strain evidence="2 3">Sph1</strain>
    </source>
</reference>
<dbReference type="SUPFAM" id="SSF53335">
    <property type="entry name" value="S-adenosyl-L-methionine-dependent methyltransferases"/>
    <property type="match status" value="1"/>
</dbReference>
<dbReference type="GO" id="GO:0032259">
    <property type="term" value="P:methylation"/>
    <property type="evidence" value="ECO:0007669"/>
    <property type="project" value="UniProtKB-KW"/>
</dbReference>
<gene>
    <name evidence="2" type="primary">tam</name>
    <name evidence="2" type="ORF">AADEFJLK_04514</name>
</gene>
<feature type="domain" description="Methyltransferase type 11" evidence="1">
    <location>
        <begin position="57"/>
        <end position="150"/>
    </location>
</feature>
<dbReference type="GO" id="GO:0030798">
    <property type="term" value="F:trans-aconitate 2-methyltransferase activity"/>
    <property type="evidence" value="ECO:0007669"/>
    <property type="project" value="UniProtKB-EC"/>
</dbReference>
<dbReference type="PANTHER" id="PTHR42912:SF93">
    <property type="entry name" value="N6-ADENOSINE-METHYLTRANSFERASE TMT1A"/>
    <property type="match status" value="1"/>
</dbReference>
<proteinExistence type="predicted"/>
<evidence type="ECO:0000313" key="2">
    <source>
        <dbReference type="EMBL" id="POZ49714.1"/>
    </source>
</evidence>
<evidence type="ECO:0000313" key="3">
    <source>
        <dbReference type="Proteomes" id="UP000237423"/>
    </source>
</evidence>
<protein>
    <submittedName>
        <fullName evidence="2">Trans-aconitate 2-methyltransferase</fullName>
        <ecNumber evidence="2">2.1.1.144</ecNumber>
    </submittedName>
</protein>
<comment type="caution">
    <text evidence="2">The sequence shown here is derived from an EMBL/GenBank/DDBJ whole genome shotgun (WGS) entry which is preliminary data.</text>
</comment>
<dbReference type="PANTHER" id="PTHR42912">
    <property type="entry name" value="METHYLTRANSFERASE"/>
    <property type="match status" value="1"/>
</dbReference>
<dbReference type="InterPro" id="IPR029063">
    <property type="entry name" value="SAM-dependent_MTases_sf"/>
</dbReference>
<organism evidence="2 3">
    <name type="scientific">Methylovulum psychrotolerans</name>
    <dbReference type="NCBI Taxonomy" id="1704499"/>
    <lineage>
        <taxon>Bacteria</taxon>
        <taxon>Pseudomonadati</taxon>
        <taxon>Pseudomonadota</taxon>
        <taxon>Gammaproteobacteria</taxon>
        <taxon>Methylococcales</taxon>
        <taxon>Methylococcaceae</taxon>
        <taxon>Methylovulum</taxon>
    </lineage>
</organism>
<dbReference type="InterPro" id="IPR050508">
    <property type="entry name" value="Methyltransf_Superfamily"/>
</dbReference>
<dbReference type="AlphaFoldDB" id="A0A2S5CFY0"/>
<dbReference type="Proteomes" id="UP000237423">
    <property type="component" value="Unassembled WGS sequence"/>
</dbReference>
<dbReference type="Gene3D" id="3.40.50.150">
    <property type="entry name" value="Vaccinia Virus protein VP39"/>
    <property type="match status" value="1"/>
</dbReference>
<dbReference type="EMBL" id="PGFZ01000027">
    <property type="protein sequence ID" value="POZ49714.1"/>
    <property type="molecule type" value="Genomic_DNA"/>
</dbReference>
<dbReference type="Pfam" id="PF08241">
    <property type="entry name" value="Methyltransf_11"/>
    <property type="match status" value="1"/>
</dbReference>
<accession>A0A2S5CFY0</accession>
<evidence type="ECO:0000259" key="1">
    <source>
        <dbReference type="Pfam" id="PF08241"/>
    </source>
</evidence>